<keyword evidence="4" id="KW-0479">Metal-binding</keyword>
<evidence type="ECO:0000256" key="7">
    <source>
        <dbReference type="ARBA" id="ARBA00022833"/>
    </source>
</evidence>
<evidence type="ECO:0000256" key="9">
    <source>
        <dbReference type="ARBA" id="ARBA00023136"/>
    </source>
</evidence>
<keyword evidence="3 11" id="KW-0812">Transmembrane</keyword>
<comment type="subcellular location">
    <subcellularLocation>
        <location evidence="1">Membrane</location>
        <topology evidence="1">Multi-pass membrane protein</topology>
    </subcellularLocation>
</comment>
<dbReference type="EMBL" id="JAVFWL010000001">
    <property type="protein sequence ID" value="KAK6728647.1"/>
    <property type="molecule type" value="Genomic_DNA"/>
</dbReference>
<feature type="compositionally biased region" description="Polar residues" evidence="10">
    <location>
        <begin position="29"/>
        <end position="42"/>
    </location>
</feature>
<keyword evidence="14" id="KW-1185">Reference proteome</keyword>
<dbReference type="InterPro" id="IPR011016">
    <property type="entry name" value="Znf_RING-CH"/>
</dbReference>
<keyword evidence="8 11" id="KW-1133">Transmembrane helix</keyword>
<evidence type="ECO:0000256" key="1">
    <source>
        <dbReference type="ARBA" id="ARBA00004141"/>
    </source>
</evidence>
<proteinExistence type="predicted"/>
<sequence length="386" mass="43324">MSAVHLPILPDSDPLKATQSQRRREADDAQSTTSADSGNGSLNNISPQFLPFLLAEQDQAVSSSTLSISAFVSFYTLKSSMHDSVHPQMWSSATEPNEEQATPSLLSSMENQPLILKEVDEEEVQAKEERKPSQTWLPSQLLGSDLAASKGSVCSSSTALCRICHTECENARDPFVSPCRCSGSLLYVHRSCLVHWLELSTRKMVPSPRCELCGYNYRRRNCINLSSLHFPHISAKDRLLNALFLIVFIIMVVCAVLSIHFLQLSEQYHSTLRGYRVVSSSLSDDDVTVVVCSVLFFAAFFIAVFTQYRAEASVCRVLFRCWTTNRNWTIRHYDIRDDPEMLAHRQARFTEDPVVKIGRSSEGTSKVDNCISTANRQLPITVMETR</sequence>
<dbReference type="InterPro" id="IPR013083">
    <property type="entry name" value="Znf_RING/FYVE/PHD"/>
</dbReference>
<keyword evidence="6" id="KW-0833">Ubl conjugation pathway</keyword>
<evidence type="ECO:0000256" key="11">
    <source>
        <dbReference type="SAM" id="Phobius"/>
    </source>
</evidence>
<dbReference type="Pfam" id="PF12906">
    <property type="entry name" value="RINGv"/>
    <property type="match status" value="1"/>
</dbReference>
<evidence type="ECO:0000256" key="5">
    <source>
        <dbReference type="ARBA" id="ARBA00022771"/>
    </source>
</evidence>
<dbReference type="SMART" id="SM00744">
    <property type="entry name" value="RINGv"/>
    <property type="match status" value="1"/>
</dbReference>
<feature type="domain" description="RING-CH-type" evidence="12">
    <location>
        <begin position="153"/>
        <end position="220"/>
    </location>
</feature>
<feature type="transmembrane region" description="Helical" evidence="11">
    <location>
        <begin position="239"/>
        <end position="262"/>
    </location>
</feature>
<evidence type="ECO:0000256" key="2">
    <source>
        <dbReference type="ARBA" id="ARBA00022679"/>
    </source>
</evidence>
<evidence type="ECO:0000313" key="14">
    <source>
        <dbReference type="Proteomes" id="UP001303046"/>
    </source>
</evidence>
<evidence type="ECO:0000259" key="12">
    <source>
        <dbReference type="PROSITE" id="PS51292"/>
    </source>
</evidence>
<evidence type="ECO:0000256" key="6">
    <source>
        <dbReference type="ARBA" id="ARBA00022786"/>
    </source>
</evidence>
<evidence type="ECO:0000313" key="13">
    <source>
        <dbReference type="EMBL" id="KAK6728647.1"/>
    </source>
</evidence>
<keyword evidence="7" id="KW-0862">Zinc</keyword>
<dbReference type="PANTHER" id="PTHR46065">
    <property type="entry name" value="E3 UBIQUITIN-PROTEIN LIGASE MARCH 2/3 FAMILY MEMBER"/>
    <property type="match status" value="1"/>
</dbReference>
<gene>
    <name evidence="13" type="primary">Necator_chrI.g2096</name>
    <name evidence="13" type="ORF">RB195_005969</name>
</gene>
<dbReference type="PROSITE" id="PS51292">
    <property type="entry name" value="ZF_RING_CH"/>
    <property type="match status" value="1"/>
</dbReference>
<comment type="caution">
    <text evidence="13">The sequence shown here is derived from an EMBL/GenBank/DDBJ whole genome shotgun (WGS) entry which is preliminary data.</text>
</comment>
<dbReference type="Proteomes" id="UP001303046">
    <property type="component" value="Unassembled WGS sequence"/>
</dbReference>
<feature type="transmembrane region" description="Helical" evidence="11">
    <location>
        <begin position="287"/>
        <end position="306"/>
    </location>
</feature>
<accession>A0ABR1BQH6</accession>
<keyword evidence="5" id="KW-0863">Zinc-finger</keyword>
<keyword evidence="9 11" id="KW-0472">Membrane</keyword>
<evidence type="ECO:0000256" key="4">
    <source>
        <dbReference type="ARBA" id="ARBA00022723"/>
    </source>
</evidence>
<name>A0ABR1BQH6_NECAM</name>
<evidence type="ECO:0000256" key="10">
    <source>
        <dbReference type="SAM" id="MobiDB-lite"/>
    </source>
</evidence>
<feature type="region of interest" description="Disordered" evidence="10">
    <location>
        <begin position="1"/>
        <end position="42"/>
    </location>
</feature>
<dbReference type="Gene3D" id="3.30.40.10">
    <property type="entry name" value="Zinc/RING finger domain, C3HC4 (zinc finger)"/>
    <property type="match status" value="1"/>
</dbReference>
<organism evidence="13 14">
    <name type="scientific">Necator americanus</name>
    <name type="common">Human hookworm</name>
    <dbReference type="NCBI Taxonomy" id="51031"/>
    <lineage>
        <taxon>Eukaryota</taxon>
        <taxon>Metazoa</taxon>
        <taxon>Ecdysozoa</taxon>
        <taxon>Nematoda</taxon>
        <taxon>Chromadorea</taxon>
        <taxon>Rhabditida</taxon>
        <taxon>Rhabditina</taxon>
        <taxon>Rhabditomorpha</taxon>
        <taxon>Strongyloidea</taxon>
        <taxon>Ancylostomatidae</taxon>
        <taxon>Bunostominae</taxon>
        <taxon>Necator</taxon>
    </lineage>
</organism>
<evidence type="ECO:0000256" key="3">
    <source>
        <dbReference type="ARBA" id="ARBA00022692"/>
    </source>
</evidence>
<protein>
    <recommendedName>
        <fullName evidence="12">RING-CH-type domain-containing protein</fullName>
    </recommendedName>
</protein>
<evidence type="ECO:0000256" key="8">
    <source>
        <dbReference type="ARBA" id="ARBA00022989"/>
    </source>
</evidence>
<reference evidence="13 14" key="1">
    <citation type="submission" date="2023-08" db="EMBL/GenBank/DDBJ databases">
        <title>A Necator americanus chromosomal reference genome.</title>
        <authorList>
            <person name="Ilik V."/>
            <person name="Petrzelkova K.J."/>
            <person name="Pardy F."/>
            <person name="Fuh T."/>
            <person name="Niatou-Singa F.S."/>
            <person name="Gouil Q."/>
            <person name="Baker L."/>
            <person name="Ritchie M.E."/>
            <person name="Jex A.R."/>
            <person name="Gazzola D."/>
            <person name="Li H."/>
            <person name="Toshio Fujiwara R."/>
            <person name="Zhan B."/>
            <person name="Aroian R.V."/>
            <person name="Pafco B."/>
            <person name="Schwarz E.M."/>
        </authorList>
    </citation>
    <scope>NUCLEOTIDE SEQUENCE [LARGE SCALE GENOMIC DNA]</scope>
    <source>
        <strain evidence="13 14">Aroian</strain>
        <tissue evidence="13">Whole animal</tissue>
    </source>
</reference>
<dbReference type="SUPFAM" id="SSF57850">
    <property type="entry name" value="RING/U-box"/>
    <property type="match status" value="1"/>
</dbReference>
<dbReference type="CDD" id="cd16495">
    <property type="entry name" value="RING_CH-C4HC3_MARCH"/>
    <property type="match status" value="1"/>
</dbReference>
<keyword evidence="2" id="KW-0808">Transferase</keyword>
<dbReference type="PANTHER" id="PTHR46065:SF3">
    <property type="entry name" value="FI20425P1"/>
    <property type="match status" value="1"/>
</dbReference>